<organism evidence="1 2">
    <name type="scientific">Mycobacterium szulgai</name>
    <dbReference type="NCBI Taxonomy" id="1787"/>
    <lineage>
        <taxon>Bacteria</taxon>
        <taxon>Bacillati</taxon>
        <taxon>Actinomycetota</taxon>
        <taxon>Actinomycetes</taxon>
        <taxon>Mycobacteriales</taxon>
        <taxon>Mycobacteriaceae</taxon>
        <taxon>Mycobacterium</taxon>
    </lineage>
</organism>
<comment type="caution">
    <text evidence="1">The sequence shown here is derived from an EMBL/GenBank/DDBJ whole genome shotgun (WGS) entry which is preliminary data.</text>
</comment>
<evidence type="ECO:0000313" key="2">
    <source>
        <dbReference type="Proteomes" id="UP000193317"/>
    </source>
</evidence>
<name>A0A1X2DKR2_MYCSZ</name>
<dbReference type="EMBL" id="LQPW01000173">
    <property type="protein sequence ID" value="ORW88805.1"/>
    <property type="molecule type" value="Genomic_DNA"/>
</dbReference>
<reference evidence="1 2" key="1">
    <citation type="submission" date="2016-01" db="EMBL/GenBank/DDBJ databases">
        <title>The new phylogeny of the genus Mycobacterium.</title>
        <authorList>
            <person name="Tarcisio F."/>
            <person name="Conor M."/>
            <person name="Antonella G."/>
            <person name="Elisabetta G."/>
            <person name="Giulia F.S."/>
            <person name="Sara T."/>
            <person name="Anna F."/>
            <person name="Clotilde B."/>
            <person name="Roberto B."/>
            <person name="Veronica D.S."/>
            <person name="Fabio R."/>
            <person name="Monica P."/>
            <person name="Olivier J."/>
            <person name="Enrico T."/>
            <person name="Nicola S."/>
        </authorList>
    </citation>
    <scope>NUCLEOTIDE SEQUENCE [LARGE SCALE GENOMIC DNA]</scope>
    <source>
        <strain evidence="1 2">DSM 44166</strain>
    </source>
</reference>
<protein>
    <submittedName>
        <fullName evidence="1">Uncharacterized protein</fullName>
    </submittedName>
</protein>
<gene>
    <name evidence="1" type="ORF">AWC27_13990</name>
</gene>
<keyword evidence="2" id="KW-1185">Reference proteome</keyword>
<proteinExistence type="predicted"/>
<dbReference type="AlphaFoldDB" id="A0A1X2DKR2"/>
<evidence type="ECO:0000313" key="1">
    <source>
        <dbReference type="EMBL" id="ORW88805.1"/>
    </source>
</evidence>
<sequence length="60" mass="6874">MVNPTLRAQLSGSLDDEVPPYVAHYESWCVDEESTTNMINTITRSLTRQLYRSGSRRNGR</sequence>
<dbReference type="Proteomes" id="UP000193317">
    <property type="component" value="Unassembled WGS sequence"/>
</dbReference>
<accession>A0A1X2DKR2</accession>